<feature type="compositionally biased region" description="Polar residues" evidence="2">
    <location>
        <begin position="220"/>
        <end position="231"/>
    </location>
</feature>
<evidence type="ECO:0000256" key="2">
    <source>
        <dbReference type="SAM" id="MobiDB-lite"/>
    </source>
</evidence>
<feature type="region of interest" description="Disordered" evidence="2">
    <location>
        <begin position="421"/>
        <end position="462"/>
    </location>
</feature>
<feature type="region of interest" description="Disordered" evidence="2">
    <location>
        <begin position="653"/>
        <end position="692"/>
    </location>
</feature>
<feature type="compositionally biased region" description="Basic and acidic residues" evidence="2">
    <location>
        <begin position="653"/>
        <end position="671"/>
    </location>
</feature>
<organism evidence="3">
    <name type="scientific">Ditylum brightwellii</name>
    <dbReference type="NCBI Taxonomy" id="49249"/>
    <lineage>
        <taxon>Eukaryota</taxon>
        <taxon>Sar</taxon>
        <taxon>Stramenopiles</taxon>
        <taxon>Ochrophyta</taxon>
        <taxon>Bacillariophyta</taxon>
        <taxon>Mediophyceae</taxon>
        <taxon>Lithodesmiophycidae</taxon>
        <taxon>Lithodesmiales</taxon>
        <taxon>Lithodesmiaceae</taxon>
        <taxon>Ditylum</taxon>
    </lineage>
</organism>
<feature type="coiled-coil region" evidence="1">
    <location>
        <begin position="509"/>
        <end position="557"/>
    </location>
</feature>
<feature type="compositionally biased region" description="Low complexity" evidence="2">
    <location>
        <begin position="233"/>
        <end position="245"/>
    </location>
</feature>
<proteinExistence type="predicted"/>
<evidence type="ECO:0000256" key="1">
    <source>
        <dbReference type="SAM" id="Coils"/>
    </source>
</evidence>
<feature type="region of interest" description="Disordered" evidence="2">
    <location>
        <begin position="127"/>
        <end position="164"/>
    </location>
</feature>
<feature type="region of interest" description="Disordered" evidence="2">
    <location>
        <begin position="77"/>
        <end position="96"/>
    </location>
</feature>
<dbReference type="AlphaFoldDB" id="A0A7S4R2E6"/>
<feature type="compositionally biased region" description="Polar residues" evidence="2">
    <location>
        <begin position="127"/>
        <end position="137"/>
    </location>
</feature>
<feature type="region of interest" description="Disordered" evidence="2">
    <location>
        <begin position="220"/>
        <end position="245"/>
    </location>
</feature>
<evidence type="ECO:0000313" key="3">
    <source>
        <dbReference type="EMBL" id="CAE4601513.1"/>
    </source>
</evidence>
<feature type="compositionally biased region" description="Low complexity" evidence="2">
    <location>
        <begin position="429"/>
        <end position="440"/>
    </location>
</feature>
<evidence type="ECO:0008006" key="4">
    <source>
        <dbReference type="Google" id="ProtNLM"/>
    </source>
</evidence>
<accession>A0A7S4R2E6</accession>
<feature type="compositionally biased region" description="Polar residues" evidence="2">
    <location>
        <begin position="681"/>
        <end position="692"/>
    </location>
</feature>
<dbReference type="EMBL" id="HBNS01014851">
    <property type="protein sequence ID" value="CAE4601513.1"/>
    <property type="molecule type" value="Transcribed_RNA"/>
</dbReference>
<protein>
    <recommendedName>
        <fullName evidence="4">ZZ-type domain-containing protein</fullName>
    </recommendedName>
</protein>
<sequence length="809" mass="92586">MDFQFTTKCNHHCSVKPAESTTGTHAGKWKCRVRGPRVAGQGLGVKTIYSAPYVGAAKAAIARFLRVKVETIHCTPNNEDIPSVERQKFQEPTKPPVASKLETFDDVNDEEFVNFDLEGVVASYKSQQQFVSPSNPNKRQRQEMSDSSVDESQKNNNPSCKPSADRLKFDLEAVVSSAGTQSQSPYKSRQQIISPSNPYKRRLQQTSEFSVSKCEKNSISSYKSPASSCPEISSPSANNGSGLSLNSNQIEKQQQELDKLRREAKEVKLVKEHLQDELDFIKQQKENLEKEINIIRQEGEAVKHQKENLEKEINIIRQEGEAVKEQKENLEKKINIIRQEGEAVKHQKENLEKEKEQKEKYEQEACLACIEKEQIRIELKSFMQQKEDAERPALAAHEEEIRCKEDVKSAKQALDTYSAKLKSMQNNDSSGSSAEGVGSEKSTEPSKKKQKTGKQKKSEVVTKSMKVVELKEEAAARGIDTTKMKKDSILDCLVVGSKLMTKLEAWGEILRLRKKFEEEQLEAQRKENERLRHIEMQRQQEEMKRKAQHQVEREKKRVWEIGEQASKHTYDFPTVHGCKLAKTEELNFHGDPRSYVANCSECRSHLSFGAYACEKCDFDICAKCFWELTMTPEEKKIEEVLKAAQEKERREYEELKEKEEEEHRKKWDPKSNFKSNILKPSDNNTNPDGNKQTGYTVWSSDGYGNDGWHRYNGPPDKEFNSTYATIEDANARARYLFYWKNPWGQGADELMEEGQGVNESVDKNGLKTYDVTPDDSTTWTVGVVPNIAFVYLENATIRRNNDDGNFVMF</sequence>
<name>A0A7S4R2E6_9STRA</name>
<gene>
    <name evidence="3" type="ORF">DBRI00130_LOCUS11932</name>
</gene>
<feature type="compositionally biased region" description="Polar residues" evidence="2">
    <location>
        <begin position="177"/>
        <end position="197"/>
    </location>
</feature>
<keyword evidence="1" id="KW-0175">Coiled coil</keyword>
<reference evidence="3" key="1">
    <citation type="submission" date="2021-01" db="EMBL/GenBank/DDBJ databases">
        <authorList>
            <person name="Corre E."/>
            <person name="Pelletier E."/>
            <person name="Niang G."/>
            <person name="Scheremetjew M."/>
            <person name="Finn R."/>
            <person name="Kale V."/>
            <person name="Holt S."/>
            <person name="Cochrane G."/>
            <person name="Meng A."/>
            <person name="Brown T."/>
            <person name="Cohen L."/>
        </authorList>
    </citation>
    <scope>NUCLEOTIDE SEQUENCE</scope>
    <source>
        <strain evidence="3">GSO104</strain>
    </source>
</reference>
<feature type="region of interest" description="Disordered" evidence="2">
    <location>
        <begin position="176"/>
        <end position="207"/>
    </location>
</feature>